<dbReference type="AlphaFoldDB" id="A0A4Y2HHW1"/>
<proteinExistence type="predicted"/>
<sequence length="158" mass="17355">MNKDDTRAVTLSPNFRTIPERGRSTPMELIGAELTHTADSPPVLKPRCCFGAESRFRDLQNRPPFSIFCCPGDNSPEPPVSVSLKYRNRITQLILPSIKQPPTDPSKGEEKMTHPHHLLLLSVIVSLLSISGGRDCGILSREGSLPRKMATSRAPAAE</sequence>
<dbReference type="EMBL" id="BGPR01001954">
    <property type="protein sequence ID" value="GBM64974.1"/>
    <property type="molecule type" value="Genomic_DNA"/>
</dbReference>
<protein>
    <submittedName>
        <fullName evidence="1">Uncharacterized protein</fullName>
    </submittedName>
</protein>
<gene>
    <name evidence="1" type="ORF">AVEN_106244_1</name>
</gene>
<evidence type="ECO:0000313" key="1">
    <source>
        <dbReference type="EMBL" id="GBM64974.1"/>
    </source>
</evidence>
<keyword evidence="2" id="KW-1185">Reference proteome</keyword>
<accession>A0A4Y2HHW1</accession>
<organism evidence="1 2">
    <name type="scientific">Araneus ventricosus</name>
    <name type="common">Orbweaver spider</name>
    <name type="synonym">Epeira ventricosa</name>
    <dbReference type="NCBI Taxonomy" id="182803"/>
    <lineage>
        <taxon>Eukaryota</taxon>
        <taxon>Metazoa</taxon>
        <taxon>Ecdysozoa</taxon>
        <taxon>Arthropoda</taxon>
        <taxon>Chelicerata</taxon>
        <taxon>Arachnida</taxon>
        <taxon>Araneae</taxon>
        <taxon>Araneomorphae</taxon>
        <taxon>Entelegynae</taxon>
        <taxon>Araneoidea</taxon>
        <taxon>Araneidae</taxon>
        <taxon>Araneus</taxon>
    </lineage>
</organism>
<reference evidence="1 2" key="1">
    <citation type="journal article" date="2019" name="Sci. Rep.">
        <title>Orb-weaving spider Araneus ventricosus genome elucidates the spidroin gene catalogue.</title>
        <authorList>
            <person name="Kono N."/>
            <person name="Nakamura H."/>
            <person name="Ohtoshi R."/>
            <person name="Moran D.A.P."/>
            <person name="Shinohara A."/>
            <person name="Yoshida Y."/>
            <person name="Fujiwara M."/>
            <person name="Mori M."/>
            <person name="Tomita M."/>
            <person name="Arakawa K."/>
        </authorList>
    </citation>
    <scope>NUCLEOTIDE SEQUENCE [LARGE SCALE GENOMIC DNA]</scope>
</reference>
<comment type="caution">
    <text evidence="1">The sequence shown here is derived from an EMBL/GenBank/DDBJ whole genome shotgun (WGS) entry which is preliminary data.</text>
</comment>
<name>A0A4Y2HHW1_ARAVE</name>
<dbReference type="Proteomes" id="UP000499080">
    <property type="component" value="Unassembled WGS sequence"/>
</dbReference>
<evidence type="ECO:0000313" key="2">
    <source>
        <dbReference type="Proteomes" id="UP000499080"/>
    </source>
</evidence>